<evidence type="ECO:0000256" key="1">
    <source>
        <dbReference type="ARBA" id="ARBA00012418"/>
    </source>
</evidence>
<dbReference type="Gene3D" id="4.10.860.120">
    <property type="entry name" value="RNA polymerase II, clamp domain"/>
    <property type="match status" value="1"/>
</dbReference>
<evidence type="ECO:0000256" key="7">
    <source>
        <dbReference type="ARBA" id="ARBA00048552"/>
    </source>
</evidence>
<comment type="catalytic activity">
    <reaction evidence="7">
        <text>RNA(n) + a ribonucleoside 5'-triphosphate = RNA(n+1) + diphosphate</text>
        <dbReference type="Rhea" id="RHEA:21248"/>
        <dbReference type="Rhea" id="RHEA-COMP:14527"/>
        <dbReference type="Rhea" id="RHEA-COMP:17342"/>
        <dbReference type="ChEBI" id="CHEBI:33019"/>
        <dbReference type="ChEBI" id="CHEBI:61557"/>
        <dbReference type="ChEBI" id="CHEBI:140395"/>
        <dbReference type="EC" id="2.7.7.6"/>
    </reaction>
</comment>
<dbReference type="GO" id="GO:0006351">
    <property type="term" value="P:DNA-templated transcription"/>
    <property type="evidence" value="ECO:0007669"/>
    <property type="project" value="InterPro"/>
</dbReference>
<evidence type="ECO:0000256" key="2">
    <source>
        <dbReference type="ARBA" id="ARBA00022478"/>
    </source>
</evidence>
<dbReference type="Proteomes" id="UP000743370">
    <property type="component" value="Unassembled WGS sequence"/>
</dbReference>
<dbReference type="Gene3D" id="1.10.132.30">
    <property type="match status" value="1"/>
</dbReference>
<dbReference type="InterPro" id="IPR007066">
    <property type="entry name" value="RNA_pol_Rpb1_3"/>
</dbReference>
<keyword evidence="6" id="KW-0804">Transcription</keyword>
<dbReference type="SMART" id="SM00663">
    <property type="entry name" value="RPOLA_N"/>
    <property type="match status" value="1"/>
</dbReference>
<dbReference type="InterPro" id="IPR040403">
    <property type="entry name" value="NRPD1_N"/>
</dbReference>
<dbReference type="Pfam" id="PF00623">
    <property type="entry name" value="RNA_pol_Rpb1_2"/>
    <property type="match status" value="1"/>
</dbReference>
<protein>
    <recommendedName>
        <fullName evidence="1">DNA-directed RNA polymerase</fullName>
        <ecNumber evidence="1">2.7.7.6</ecNumber>
    </recommendedName>
</protein>
<evidence type="ECO:0000313" key="9">
    <source>
        <dbReference type="EMBL" id="KAG2375709.1"/>
    </source>
</evidence>
<gene>
    <name evidence="9" type="ORF">HKW66_Vig0161370</name>
</gene>
<evidence type="ECO:0000259" key="8">
    <source>
        <dbReference type="SMART" id="SM00663"/>
    </source>
</evidence>
<dbReference type="InterPro" id="IPR045867">
    <property type="entry name" value="DNA-dir_RpoC_beta_prime"/>
</dbReference>
<dbReference type="Gene3D" id="3.10.450.40">
    <property type="match status" value="1"/>
</dbReference>
<dbReference type="SUPFAM" id="SSF64484">
    <property type="entry name" value="beta and beta-prime subunits of DNA dependent RNA-polymerase"/>
    <property type="match status" value="1"/>
</dbReference>
<dbReference type="EMBL" id="JABFOF010000010">
    <property type="protein sequence ID" value="KAG2375709.1"/>
    <property type="molecule type" value="Genomic_DNA"/>
</dbReference>
<evidence type="ECO:0000256" key="6">
    <source>
        <dbReference type="ARBA" id="ARBA00023163"/>
    </source>
</evidence>
<dbReference type="InterPro" id="IPR038120">
    <property type="entry name" value="Rpb1_funnel_sf"/>
</dbReference>
<dbReference type="InterPro" id="IPR044893">
    <property type="entry name" value="RNA_pol_Rpb1_clamp_domain"/>
</dbReference>
<dbReference type="Pfam" id="PF11523">
    <property type="entry name" value="DUF3223"/>
    <property type="match status" value="1"/>
</dbReference>
<dbReference type="InterPro" id="IPR000722">
    <property type="entry name" value="RNA_pol_asu"/>
</dbReference>
<dbReference type="GO" id="GO:0003899">
    <property type="term" value="F:DNA-directed RNA polymerase activity"/>
    <property type="evidence" value="ECO:0007669"/>
    <property type="project" value="UniProtKB-EC"/>
</dbReference>
<dbReference type="EC" id="2.7.7.6" evidence="1"/>
<keyword evidence="3" id="KW-0808">Transferase</keyword>
<dbReference type="Pfam" id="PF04983">
    <property type="entry name" value="RNA_pol_Rpb1_3"/>
    <property type="match status" value="1"/>
</dbReference>
<evidence type="ECO:0000256" key="5">
    <source>
        <dbReference type="ARBA" id="ARBA00022833"/>
    </source>
</evidence>
<feature type="domain" description="RNA polymerase N-terminal" evidence="8">
    <location>
        <begin position="209"/>
        <end position="523"/>
    </location>
</feature>
<evidence type="ECO:0000256" key="3">
    <source>
        <dbReference type="ARBA" id="ARBA00022679"/>
    </source>
</evidence>
<comment type="caution">
    <text evidence="9">The sequence shown here is derived from an EMBL/GenBank/DDBJ whole genome shotgun (WGS) entry which is preliminary data.</text>
</comment>
<evidence type="ECO:0000313" key="10">
    <source>
        <dbReference type="Proteomes" id="UP000743370"/>
    </source>
</evidence>
<dbReference type="FunFam" id="1.10.274.100:FF:000010">
    <property type="entry name" value="DNA-directed RNA polymerase subunit"/>
    <property type="match status" value="1"/>
</dbReference>
<keyword evidence="4" id="KW-0548">Nucleotidyltransferase</keyword>
<reference evidence="9 10" key="1">
    <citation type="submission" date="2020-05" db="EMBL/GenBank/DDBJ databases">
        <title>Vigna angularis (adzuki bean) Var. LongXiaoDou No. 4 denovo assembly.</title>
        <authorList>
            <person name="Xiang H."/>
        </authorList>
    </citation>
    <scope>NUCLEOTIDE SEQUENCE [LARGE SCALE GENOMIC DNA]</scope>
    <source>
        <tissue evidence="9">Leaf</tissue>
    </source>
</reference>
<dbReference type="PANTHER" id="PTHR19376">
    <property type="entry name" value="DNA-DIRECTED RNA POLYMERASE"/>
    <property type="match status" value="1"/>
</dbReference>
<proteinExistence type="predicted"/>
<keyword evidence="2 9" id="KW-0240">DNA-directed RNA polymerase</keyword>
<sequence length="1508" mass="168023">MHDILFPSHHVSSPISHFAVIALVDSEKQIKVVLCSYGLALVLKDIGSNLSVNFHDSDKRCCYLGIIFKLMRYGVIACQLPEAICDGRPTIHRPQSRVYMVTSNIFLSKRLSSSMDDEFFYGNKAPSGVIKAIKFDVLTENDIEKVSVLEINAAGQVTGSMLGFPNISDECATCGSKDKKFCEGVNGHSHFGVIKFPFPVLHPYFMSEIAQILNKICPVCKTIRHKSKGNGMGRYPSMKFKFSSNDLYKRTAIIVEVNDKVSKKTLGRSLPADYWDFIPYDAQQEENYLNRRVLSPGQLNPDKTPNTIFADIQKKKVAENACNSSGLRWIKDVVLGKRNDSTFRAVVVGDPYLELSEIGIPCHIAESLHVSEYVNRQNLEKLLYCCELRLLEKGAIKVCRKGSSINLFKKEDLRIGDQFYRPLCDGDKVLINRPPSIHQHSMIALTVRVLPISSVVCINPLCCSPFRGDFDGDCLHGYIPQSVSARVELNELVALDRQLFNGQSGRNLLSLSEDSLTAAYLLMEDGVLLDVYQMQQLQMLCNKGLAPPGIVKAPSSKSSFWSGKQLFSMLLPSDFGYSFSSDGVVVSDGELLSSFEASGWLRDSDCNVFQSLVEHFQGKSLNFLFAAQNVLCEWLSMIGFSVSLSDLYLSSDSYARKNMIEEILYGLQDAEKACDFKQLLLDCYCDFLSGNHEESENSMIVDADNLNNERQISAALSQASVDAFRHVFRNIQSLADKYACTDNTFLAMNKAGSKSSLVRLAQHSMCLGMQNSLVRLSYRLPRHLSCSAWNSEKGLDSIQKYSGTLKSVQSYIPCAVVKSSFLTGLNPLECFVHSVATRASGFSENADVPGTLTRRLMFFMRDLFAAYDGTVRNLYGNQLIQFSYDIEENSSCDQNLKEYAIGGEPVGALSASAVSEAGYSALDQPVSLLETSPLLNLKNVLECGSRKKKGDQSVTLFLSEKVGKQRHGFEYAALEVKNYLERLFFSKIVSTVMIIFTPHDSRSLEKGCPWYLLSLSAILGASEGYNSICNYLYSEFYAFLKCSGYSAVKEGDDTFVDNKEDSDDCITVTVVENSENPIQLVSVRDLMIPFFLGTTIKGFMDIKKVDILWNNQSKVTNSYSGSSGELYLRVTVASDGNTGRFWGVLVNHCHKIMQIIDWPRSHPDSISYISSAFGIDVAWQYYYKSLASAICDTGKSILPKHLRLLANSLSASGEFVGLNAKGMALQREHASVSSPFVQACFSNPGRSFIKAAKSGITDNLRGSLDALAWGNCPSLGTSGLFDIIYSEKIKALFNRGRTNAGPLFTNYDEVSTTCETSEQDPTQGAREGYEVAKSVDVYKLLEASFDKPNNKIGIYSHNNSSDKCGSEFRHKNGYAFKEGKQWKNIVRNFVTVNDIQKLTIASRCILNKYAIDELISEFDRSTMLRVLNFHPRRSEKLGIGPQDIKVGWHPKFTDSRCFHIVRTDGTVEDFSYRKCILGALEIVDPKMSKIQKKKWSGRDDTNSMRVQA</sequence>
<evidence type="ECO:0000256" key="4">
    <source>
        <dbReference type="ARBA" id="ARBA00022695"/>
    </source>
</evidence>
<dbReference type="GO" id="GO:0000428">
    <property type="term" value="C:DNA-directed RNA polymerase complex"/>
    <property type="evidence" value="ECO:0007669"/>
    <property type="project" value="UniProtKB-KW"/>
</dbReference>
<dbReference type="Gene3D" id="3.30.1490.180">
    <property type="entry name" value="RNA polymerase ii"/>
    <property type="match status" value="1"/>
</dbReference>
<dbReference type="CDD" id="cd10506">
    <property type="entry name" value="RNAP_IV_RPD1_N"/>
    <property type="match status" value="1"/>
</dbReference>
<dbReference type="GO" id="GO:0003677">
    <property type="term" value="F:DNA binding"/>
    <property type="evidence" value="ECO:0007669"/>
    <property type="project" value="InterPro"/>
</dbReference>
<organism evidence="9 10">
    <name type="scientific">Phaseolus angularis</name>
    <name type="common">Azuki bean</name>
    <name type="synonym">Vigna angularis</name>
    <dbReference type="NCBI Taxonomy" id="3914"/>
    <lineage>
        <taxon>Eukaryota</taxon>
        <taxon>Viridiplantae</taxon>
        <taxon>Streptophyta</taxon>
        <taxon>Embryophyta</taxon>
        <taxon>Tracheophyta</taxon>
        <taxon>Spermatophyta</taxon>
        <taxon>Magnoliopsida</taxon>
        <taxon>eudicotyledons</taxon>
        <taxon>Gunneridae</taxon>
        <taxon>Pentapetalae</taxon>
        <taxon>rosids</taxon>
        <taxon>fabids</taxon>
        <taxon>Fabales</taxon>
        <taxon>Fabaceae</taxon>
        <taxon>Papilionoideae</taxon>
        <taxon>50 kb inversion clade</taxon>
        <taxon>NPAAA clade</taxon>
        <taxon>indigoferoid/millettioid clade</taxon>
        <taxon>Phaseoleae</taxon>
        <taxon>Vigna</taxon>
    </lineage>
</organism>
<dbReference type="PANTHER" id="PTHR19376:SF36">
    <property type="entry name" value="DNA-DIRECTED RNA POLYMERASE IV SUBUNIT 1"/>
    <property type="match status" value="1"/>
</dbReference>
<name>A0A8T0JJS9_PHAAN</name>
<accession>A0A8T0JJS9</accession>
<dbReference type="Gene3D" id="1.10.274.100">
    <property type="entry name" value="RNA polymerase Rpb1, domain 3"/>
    <property type="match status" value="1"/>
</dbReference>
<dbReference type="InterPro" id="IPR006592">
    <property type="entry name" value="RNA_pol_N"/>
</dbReference>
<dbReference type="InterPro" id="IPR042102">
    <property type="entry name" value="RNA_pol_Rpb1_3_sf"/>
</dbReference>
<keyword evidence="5" id="KW-0862">Zinc</keyword>
<dbReference type="Gene3D" id="2.40.40.20">
    <property type="match status" value="1"/>
</dbReference>